<keyword evidence="1" id="KW-0175">Coiled coil</keyword>
<dbReference type="Proteomes" id="UP001178507">
    <property type="component" value="Unassembled WGS sequence"/>
</dbReference>
<gene>
    <name evidence="2" type="ORF">EVOR1521_LOCUS10203</name>
</gene>
<sequence>MLSAVALLRRSRRACAQPFCAAAAAPADEMGLVAFASGLIRNRDVRTPNFSEWMEVSDKATVLVNRGVRGSALVWVLDALGEADLHPTERTKLQILHAFRGSLSEPELLQLSNDELCILCRAMDRLQLMDPRLTSRQKHRLAAQLAARLPQLTAPQLAALPKLAAKGHLADEEFFAASAQRFQEVLPQLSSKQLFLAMRGFLLWRVGPPGLERSALLLDESWRYAPALRALRALGRVEAAHFRTQDCDLEVEVALLEALQTCLAQLQSPKMEQLLGARDLLLAMNALGQIARGWQWLEGGDELRVAARAELGACAEFLGDLVSLELELEGFADRDLALLLLALARVARRTSTSTALVQLLCQRLEAAEVTEKTAPAVLSAASMMLQHCARTKPPDAAGEALLSVIMAWTQAERGAQQPEVFKALAAAAAYAQSRQGPKALDSVRGLLRFAASHDLRQNWHLDSCLHALAVLEATCEELELEELLVRKAEQRLRQLKANNISFWLKFVPLAPRLCGRLANLTEVKDDCMPTQLEAGAALRDFAYA</sequence>
<evidence type="ECO:0000313" key="3">
    <source>
        <dbReference type="Proteomes" id="UP001178507"/>
    </source>
</evidence>
<feature type="non-terminal residue" evidence="2">
    <location>
        <position position="544"/>
    </location>
</feature>
<dbReference type="EMBL" id="CAUJNA010000964">
    <property type="protein sequence ID" value="CAJ1382959.1"/>
    <property type="molecule type" value="Genomic_DNA"/>
</dbReference>
<feature type="coiled-coil region" evidence="1">
    <location>
        <begin position="461"/>
        <end position="498"/>
    </location>
</feature>
<evidence type="ECO:0000256" key="1">
    <source>
        <dbReference type="SAM" id="Coils"/>
    </source>
</evidence>
<name>A0AA36I8I0_9DINO</name>
<protein>
    <submittedName>
        <fullName evidence="2">Uncharacterized protein</fullName>
    </submittedName>
</protein>
<dbReference type="AlphaFoldDB" id="A0AA36I8I0"/>
<comment type="caution">
    <text evidence="2">The sequence shown here is derived from an EMBL/GenBank/DDBJ whole genome shotgun (WGS) entry which is preliminary data.</text>
</comment>
<evidence type="ECO:0000313" key="2">
    <source>
        <dbReference type="EMBL" id="CAJ1382959.1"/>
    </source>
</evidence>
<accession>A0AA36I8I0</accession>
<keyword evidence="3" id="KW-1185">Reference proteome</keyword>
<proteinExistence type="predicted"/>
<reference evidence="2" key="1">
    <citation type="submission" date="2023-08" db="EMBL/GenBank/DDBJ databases">
        <authorList>
            <person name="Chen Y."/>
            <person name="Shah S."/>
            <person name="Dougan E. K."/>
            <person name="Thang M."/>
            <person name="Chan C."/>
        </authorList>
    </citation>
    <scope>NUCLEOTIDE SEQUENCE</scope>
</reference>
<organism evidence="2 3">
    <name type="scientific">Effrenium voratum</name>
    <dbReference type="NCBI Taxonomy" id="2562239"/>
    <lineage>
        <taxon>Eukaryota</taxon>
        <taxon>Sar</taxon>
        <taxon>Alveolata</taxon>
        <taxon>Dinophyceae</taxon>
        <taxon>Suessiales</taxon>
        <taxon>Symbiodiniaceae</taxon>
        <taxon>Effrenium</taxon>
    </lineage>
</organism>